<protein>
    <submittedName>
        <fullName evidence="2">Uncharacterized protein</fullName>
    </submittedName>
</protein>
<feature type="region of interest" description="Disordered" evidence="1">
    <location>
        <begin position="45"/>
        <end position="75"/>
    </location>
</feature>
<feature type="compositionally biased region" description="Basic and acidic residues" evidence="1">
    <location>
        <begin position="54"/>
        <end position="67"/>
    </location>
</feature>
<dbReference type="EMBL" id="ML119810">
    <property type="protein sequence ID" value="RPA73809.1"/>
    <property type="molecule type" value="Genomic_DNA"/>
</dbReference>
<evidence type="ECO:0000313" key="2">
    <source>
        <dbReference type="EMBL" id="RPA73809.1"/>
    </source>
</evidence>
<evidence type="ECO:0000313" key="3">
    <source>
        <dbReference type="Proteomes" id="UP000275078"/>
    </source>
</evidence>
<gene>
    <name evidence="2" type="ORF">BJ508DRAFT_313447</name>
</gene>
<keyword evidence="3" id="KW-1185">Reference proteome</keyword>
<dbReference type="AlphaFoldDB" id="A0A3N4HIU8"/>
<sequence>MPTHQFQMSLGSFGRRGYSRKQCGCCKRRFDYTLNKCSAHVKLGKPRGHKRENRKFEQSEVQEKHEASAALHGIQQTKNSPEAACFPFLIPREHSISLEKEKENKRKLKYFAEPNDTSNKSQRSPHPDLEQLSFIKNHTSTASRPFLDFATMAQPVNPSLPLHQFQPSSDPTFFGVETGQLQMLFRCGCCRDFLFGNKFESYDCIHMDENGGQCTAKRCEGCATHCAKVTRCSGVRTKEDGYLSCRRVQESARANNVHPSAVVENRMYASWHPESRSWIMLKEHVFPVWHLRMLQGPKLCECGKIGCCDCPSGKEEA</sequence>
<proteinExistence type="predicted"/>
<evidence type="ECO:0000256" key="1">
    <source>
        <dbReference type="SAM" id="MobiDB-lite"/>
    </source>
</evidence>
<dbReference type="Proteomes" id="UP000275078">
    <property type="component" value="Unassembled WGS sequence"/>
</dbReference>
<name>A0A3N4HIU8_ASCIM</name>
<organism evidence="2 3">
    <name type="scientific">Ascobolus immersus RN42</name>
    <dbReference type="NCBI Taxonomy" id="1160509"/>
    <lineage>
        <taxon>Eukaryota</taxon>
        <taxon>Fungi</taxon>
        <taxon>Dikarya</taxon>
        <taxon>Ascomycota</taxon>
        <taxon>Pezizomycotina</taxon>
        <taxon>Pezizomycetes</taxon>
        <taxon>Pezizales</taxon>
        <taxon>Ascobolaceae</taxon>
        <taxon>Ascobolus</taxon>
    </lineage>
</organism>
<reference evidence="2 3" key="1">
    <citation type="journal article" date="2018" name="Nat. Ecol. Evol.">
        <title>Pezizomycetes genomes reveal the molecular basis of ectomycorrhizal truffle lifestyle.</title>
        <authorList>
            <person name="Murat C."/>
            <person name="Payen T."/>
            <person name="Noel B."/>
            <person name="Kuo A."/>
            <person name="Morin E."/>
            <person name="Chen J."/>
            <person name="Kohler A."/>
            <person name="Krizsan K."/>
            <person name="Balestrini R."/>
            <person name="Da Silva C."/>
            <person name="Montanini B."/>
            <person name="Hainaut M."/>
            <person name="Levati E."/>
            <person name="Barry K.W."/>
            <person name="Belfiori B."/>
            <person name="Cichocki N."/>
            <person name="Clum A."/>
            <person name="Dockter R.B."/>
            <person name="Fauchery L."/>
            <person name="Guy J."/>
            <person name="Iotti M."/>
            <person name="Le Tacon F."/>
            <person name="Lindquist E.A."/>
            <person name="Lipzen A."/>
            <person name="Malagnac F."/>
            <person name="Mello A."/>
            <person name="Molinier V."/>
            <person name="Miyauchi S."/>
            <person name="Poulain J."/>
            <person name="Riccioni C."/>
            <person name="Rubini A."/>
            <person name="Sitrit Y."/>
            <person name="Splivallo R."/>
            <person name="Traeger S."/>
            <person name="Wang M."/>
            <person name="Zifcakova L."/>
            <person name="Wipf D."/>
            <person name="Zambonelli A."/>
            <person name="Paolocci F."/>
            <person name="Nowrousian M."/>
            <person name="Ottonello S."/>
            <person name="Baldrian P."/>
            <person name="Spatafora J.W."/>
            <person name="Henrissat B."/>
            <person name="Nagy L.G."/>
            <person name="Aury J.M."/>
            <person name="Wincker P."/>
            <person name="Grigoriev I.V."/>
            <person name="Bonfante P."/>
            <person name="Martin F.M."/>
        </authorList>
    </citation>
    <scope>NUCLEOTIDE SEQUENCE [LARGE SCALE GENOMIC DNA]</scope>
    <source>
        <strain evidence="2 3">RN42</strain>
    </source>
</reference>
<accession>A0A3N4HIU8</accession>